<feature type="transmembrane region" description="Helical" evidence="7">
    <location>
        <begin position="314"/>
        <end position="336"/>
    </location>
</feature>
<feature type="transmembrane region" description="Helical" evidence="7">
    <location>
        <begin position="270"/>
        <end position="293"/>
    </location>
</feature>
<keyword evidence="2" id="KW-1003">Cell membrane</keyword>
<evidence type="ECO:0000259" key="8">
    <source>
        <dbReference type="Pfam" id="PF02687"/>
    </source>
</evidence>
<comment type="similarity">
    <text evidence="6">Belongs to the ABC-4 integral membrane protein family.</text>
</comment>
<accession>A0ABQ3JML0</accession>
<evidence type="ECO:0000313" key="11">
    <source>
        <dbReference type="Proteomes" id="UP000619376"/>
    </source>
</evidence>
<dbReference type="PANTHER" id="PTHR30572">
    <property type="entry name" value="MEMBRANE COMPONENT OF TRANSPORTER-RELATED"/>
    <property type="match status" value="1"/>
</dbReference>
<comment type="subcellular location">
    <subcellularLocation>
        <location evidence="1">Cell membrane</location>
        <topology evidence="1">Multi-pass membrane protein</topology>
    </subcellularLocation>
</comment>
<name>A0ABQ3JML0_9DEIO</name>
<evidence type="ECO:0000256" key="1">
    <source>
        <dbReference type="ARBA" id="ARBA00004651"/>
    </source>
</evidence>
<keyword evidence="4 7" id="KW-1133">Transmembrane helix</keyword>
<dbReference type="PANTHER" id="PTHR30572:SF4">
    <property type="entry name" value="ABC TRANSPORTER PERMEASE YTRF"/>
    <property type="match status" value="1"/>
</dbReference>
<evidence type="ECO:0000259" key="9">
    <source>
        <dbReference type="Pfam" id="PF12704"/>
    </source>
</evidence>
<evidence type="ECO:0000256" key="7">
    <source>
        <dbReference type="SAM" id="Phobius"/>
    </source>
</evidence>
<evidence type="ECO:0000256" key="2">
    <source>
        <dbReference type="ARBA" id="ARBA00022475"/>
    </source>
</evidence>
<feature type="domain" description="MacB-like periplasmic core" evidence="9">
    <location>
        <begin position="32"/>
        <end position="241"/>
    </location>
</feature>
<keyword evidence="11" id="KW-1185">Reference proteome</keyword>
<protein>
    <submittedName>
        <fullName evidence="10">ABC transporter permease</fullName>
    </submittedName>
</protein>
<organism evidence="10 11">
    <name type="scientific">Deinococcus metalli</name>
    <dbReference type="NCBI Taxonomy" id="1141878"/>
    <lineage>
        <taxon>Bacteria</taxon>
        <taxon>Thermotogati</taxon>
        <taxon>Deinococcota</taxon>
        <taxon>Deinococci</taxon>
        <taxon>Deinococcales</taxon>
        <taxon>Deinococcaceae</taxon>
        <taxon>Deinococcus</taxon>
    </lineage>
</organism>
<dbReference type="InterPro" id="IPR025857">
    <property type="entry name" value="MacB_PCD"/>
</dbReference>
<dbReference type="InterPro" id="IPR050250">
    <property type="entry name" value="Macrolide_Exporter_MacB"/>
</dbReference>
<proteinExistence type="inferred from homology"/>
<sequence>MPGPPGSTLGGMTPSDVLLLAWRGLSRRLVRTLLTALGLAVAVAGMVVFLSLGEGIRQVFTAQFRSVGPDVQLTLDGAQSGLLPPPNLPDSVVARVRAAAAPLGAVQVTPAVTLLKQSLDPAQSAVYYGLPADQGIGALFGGLRAARGRVLTAADEGRDVAVLGRSAAHNAGVDVGGRVDVLGTRVTVIGVLEGGHGLNDTFTFLPLDTLQRLAGTPGRVSLVAVTLRDPGRAPQVAATLARQLELEGQTRGDVLAVVNRALRVTDAARVGLSVVALIVGGLAVANTVAMGVFERIREFGTLRAIGARPATLRAVVLTEALLLALAAGAAGVLLGMAGNAGVNAYTRSLAGIDAAALTPVLALTALGVSGLLGVLAALVPAHTAARLSVVEALRHA</sequence>
<evidence type="ECO:0000256" key="3">
    <source>
        <dbReference type="ARBA" id="ARBA00022692"/>
    </source>
</evidence>
<dbReference type="EMBL" id="BNAJ01000002">
    <property type="protein sequence ID" value="GHF36686.1"/>
    <property type="molecule type" value="Genomic_DNA"/>
</dbReference>
<dbReference type="InterPro" id="IPR003838">
    <property type="entry name" value="ABC3_permease_C"/>
</dbReference>
<evidence type="ECO:0000256" key="4">
    <source>
        <dbReference type="ARBA" id="ARBA00022989"/>
    </source>
</evidence>
<feature type="domain" description="ABC3 transporter permease C-terminal" evidence="8">
    <location>
        <begin position="272"/>
        <end position="388"/>
    </location>
</feature>
<reference evidence="11" key="1">
    <citation type="journal article" date="2019" name="Int. J. Syst. Evol. Microbiol.">
        <title>The Global Catalogue of Microorganisms (GCM) 10K type strain sequencing project: providing services to taxonomists for standard genome sequencing and annotation.</title>
        <authorList>
            <consortium name="The Broad Institute Genomics Platform"/>
            <consortium name="The Broad Institute Genome Sequencing Center for Infectious Disease"/>
            <person name="Wu L."/>
            <person name="Ma J."/>
        </authorList>
    </citation>
    <scope>NUCLEOTIDE SEQUENCE [LARGE SCALE GENOMIC DNA]</scope>
    <source>
        <strain evidence="11">CGMCC 1.18437</strain>
    </source>
</reference>
<dbReference type="Proteomes" id="UP000619376">
    <property type="component" value="Unassembled WGS sequence"/>
</dbReference>
<comment type="caution">
    <text evidence="10">The sequence shown here is derived from an EMBL/GenBank/DDBJ whole genome shotgun (WGS) entry which is preliminary data.</text>
</comment>
<gene>
    <name evidence="10" type="ORF">GCM10017781_11680</name>
</gene>
<dbReference type="Pfam" id="PF02687">
    <property type="entry name" value="FtsX"/>
    <property type="match status" value="1"/>
</dbReference>
<dbReference type="Pfam" id="PF12704">
    <property type="entry name" value="MacB_PCD"/>
    <property type="match status" value="1"/>
</dbReference>
<evidence type="ECO:0000256" key="6">
    <source>
        <dbReference type="ARBA" id="ARBA00038076"/>
    </source>
</evidence>
<feature type="transmembrane region" description="Helical" evidence="7">
    <location>
        <begin position="33"/>
        <end position="53"/>
    </location>
</feature>
<keyword evidence="3 7" id="KW-0812">Transmembrane</keyword>
<keyword evidence="5 7" id="KW-0472">Membrane</keyword>
<feature type="transmembrane region" description="Helical" evidence="7">
    <location>
        <begin position="356"/>
        <end position="379"/>
    </location>
</feature>
<evidence type="ECO:0000313" key="10">
    <source>
        <dbReference type="EMBL" id="GHF36686.1"/>
    </source>
</evidence>
<evidence type="ECO:0000256" key="5">
    <source>
        <dbReference type="ARBA" id="ARBA00023136"/>
    </source>
</evidence>